<feature type="region of interest" description="Disordered" evidence="1">
    <location>
        <begin position="61"/>
        <end position="88"/>
    </location>
</feature>
<dbReference type="EMBL" id="AGNL01045128">
    <property type="protein sequence ID" value="EJK49091.1"/>
    <property type="molecule type" value="Genomic_DNA"/>
</dbReference>
<protein>
    <submittedName>
        <fullName evidence="2">Uncharacterized protein</fullName>
    </submittedName>
</protein>
<comment type="caution">
    <text evidence="2">The sequence shown here is derived from an EMBL/GenBank/DDBJ whole genome shotgun (WGS) entry which is preliminary data.</text>
</comment>
<name>K0RJQ1_THAOC</name>
<evidence type="ECO:0000313" key="2">
    <source>
        <dbReference type="EMBL" id="EJK49091.1"/>
    </source>
</evidence>
<evidence type="ECO:0000256" key="1">
    <source>
        <dbReference type="SAM" id="MobiDB-lite"/>
    </source>
</evidence>
<organism evidence="2 3">
    <name type="scientific">Thalassiosira oceanica</name>
    <name type="common">Marine diatom</name>
    <dbReference type="NCBI Taxonomy" id="159749"/>
    <lineage>
        <taxon>Eukaryota</taxon>
        <taxon>Sar</taxon>
        <taxon>Stramenopiles</taxon>
        <taxon>Ochrophyta</taxon>
        <taxon>Bacillariophyta</taxon>
        <taxon>Coscinodiscophyceae</taxon>
        <taxon>Thalassiosirophycidae</taxon>
        <taxon>Thalassiosirales</taxon>
        <taxon>Thalassiosiraceae</taxon>
        <taxon>Thalassiosira</taxon>
    </lineage>
</organism>
<proteinExistence type="predicted"/>
<keyword evidence="3" id="KW-1185">Reference proteome</keyword>
<feature type="region of interest" description="Disordered" evidence="1">
    <location>
        <begin position="28"/>
        <end position="48"/>
    </location>
</feature>
<gene>
    <name evidence="2" type="ORF">THAOC_32065</name>
</gene>
<reference evidence="2 3" key="1">
    <citation type="journal article" date="2012" name="Genome Biol.">
        <title>Genome and low-iron response of an oceanic diatom adapted to chronic iron limitation.</title>
        <authorList>
            <person name="Lommer M."/>
            <person name="Specht M."/>
            <person name="Roy A.S."/>
            <person name="Kraemer L."/>
            <person name="Andreson R."/>
            <person name="Gutowska M.A."/>
            <person name="Wolf J."/>
            <person name="Bergner S.V."/>
            <person name="Schilhabel M.B."/>
            <person name="Klostermeier U.C."/>
            <person name="Beiko R.G."/>
            <person name="Rosenstiel P."/>
            <person name="Hippler M."/>
            <person name="Laroche J."/>
        </authorList>
    </citation>
    <scope>NUCLEOTIDE SEQUENCE [LARGE SCALE GENOMIC DNA]</scope>
    <source>
        <strain evidence="2 3">CCMP1005</strain>
    </source>
</reference>
<sequence length="137" mass="14398">MYPLRCPVFFDGSRSGVPVPSPAHCLPLPPPAPGQIAKRSPRRKNGTSAENIAALLSIPRSSAEPSWPACSSNASPDTLPEAKAKASPGTYNGPSACFLSEIEMLSAAAALDGDESLRLNAMIATFNHENALKHVYV</sequence>
<feature type="compositionally biased region" description="Polar residues" evidence="1">
    <location>
        <begin position="61"/>
        <end position="76"/>
    </location>
</feature>
<dbReference type="Proteomes" id="UP000266841">
    <property type="component" value="Unassembled WGS sequence"/>
</dbReference>
<dbReference type="AlphaFoldDB" id="K0RJQ1"/>
<accession>K0RJQ1</accession>
<evidence type="ECO:0000313" key="3">
    <source>
        <dbReference type="Proteomes" id="UP000266841"/>
    </source>
</evidence>